<reference evidence="2" key="1">
    <citation type="journal article" date="2010" name="BMC Genomics">
        <title>A genomic perspective on the potential of Actinobacillus succinogenes for industrial succinate production.</title>
        <authorList>
            <person name="McKinlay J.B."/>
            <person name="Laivenieks M."/>
            <person name="Schindler B.D."/>
            <person name="McKinlay A.A."/>
            <person name="Siddaramappa S."/>
            <person name="Challacombe J.F."/>
            <person name="Lowry S.R."/>
            <person name="Clum A."/>
            <person name="Lapidus A.L."/>
            <person name="Burkhart K.B."/>
            <person name="Harkins V."/>
            <person name="Vieille C."/>
        </authorList>
    </citation>
    <scope>NUCLEOTIDE SEQUENCE [LARGE SCALE GENOMIC DNA]</scope>
    <source>
        <strain evidence="2">ATCC 55618 / DSM 22257 / CCUG 43843 / 130Z</strain>
    </source>
</reference>
<name>A6VN28_ACTSZ</name>
<dbReference type="HOGENOM" id="CLU_2314125_0_0_6"/>
<accession>A6VN28</accession>
<proteinExistence type="predicted"/>
<dbReference type="EMBL" id="CP000746">
    <property type="protein sequence ID" value="ABR74375.1"/>
    <property type="molecule type" value="Genomic_DNA"/>
</dbReference>
<dbReference type="AlphaFoldDB" id="A6VN28"/>
<evidence type="ECO:0008006" key="3">
    <source>
        <dbReference type="Google" id="ProtNLM"/>
    </source>
</evidence>
<organism evidence="1 2">
    <name type="scientific">Actinobacillus succinogenes (strain ATCC 55618 / DSM 22257 / CCUG 43843 / 130Z)</name>
    <dbReference type="NCBI Taxonomy" id="339671"/>
    <lineage>
        <taxon>Bacteria</taxon>
        <taxon>Pseudomonadati</taxon>
        <taxon>Pseudomonadota</taxon>
        <taxon>Gammaproteobacteria</taxon>
        <taxon>Pasteurellales</taxon>
        <taxon>Pasteurellaceae</taxon>
        <taxon>Actinobacillus</taxon>
    </lineage>
</organism>
<dbReference type="PROSITE" id="PS51257">
    <property type="entry name" value="PROKAR_LIPOPROTEIN"/>
    <property type="match status" value="1"/>
</dbReference>
<evidence type="ECO:0000313" key="1">
    <source>
        <dbReference type="EMBL" id="ABR74375.1"/>
    </source>
</evidence>
<gene>
    <name evidence="1" type="ordered locus">Asuc_1009</name>
</gene>
<dbReference type="KEGG" id="asu:Asuc_1009"/>
<protein>
    <recommendedName>
        <fullName evidence="3">Lipoprotein</fullName>
    </recommendedName>
</protein>
<keyword evidence="2" id="KW-1185">Reference proteome</keyword>
<dbReference type="STRING" id="339671.Asuc_1009"/>
<sequence length="99" mass="12217">MRIISFLLCLFLSGCVDLLTYRDSYTIDKMAYWEHVYSKEIASLKVRNDCFDKVNKNNEFTQDRYGKCLYEKGYRFKTNDFFYCYHRKEECKVYDKYRK</sequence>
<dbReference type="Proteomes" id="UP000001114">
    <property type="component" value="Chromosome"/>
</dbReference>
<evidence type="ECO:0000313" key="2">
    <source>
        <dbReference type="Proteomes" id="UP000001114"/>
    </source>
</evidence>